<name>A0ABS6W086_9FLAO</name>
<reference evidence="1 2" key="1">
    <citation type="submission" date="2021-07" db="EMBL/GenBank/DDBJ databases">
        <title>Mesonia aestuariivivens sp. nov., isolated from a tidal flat.</title>
        <authorList>
            <person name="Kim Y.-O."/>
            <person name="Yoon J.-H."/>
        </authorList>
    </citation>
    <scope>NUCLEOTIDE SEQUENCE [LARGE SCALE GENOMIC DNA]</scope>
    <source>
        <strain evidence="1 2">JHPTF-M18</strain>
    </source>
</reference>
<accession>A0ABS6W086</accession>
<evidence type="ECO:0000313" key="1">
    <source>
        <dbReference type="EMBL" id="MBW2961257.1"/>
    </source>
</evidence>
<keyword evidence="2" id="KW-1185">Reference proteome</keyword>
<dbReference type="EMBL" id="JAHWDF010000004">
    <property type="protein sequence ID" value="MBW2961257.1"/>
    <property type="molecule type" value="Genomic_DNA"/>
</dbReference>
<proteinExistence type="predicted"/>
<organism evidence="1 2">
    <name type="scientific">Mesonia aestuariivivens</name>
    <dbReference type="NCBI Taxonomy" id="2796128"/>
    <lineage>
        <taxon>Bacteria</taxon>
        <taxon>Pseudomonadati</taxon>
        <taxon>Bacteroidota</taxon>
        <taxon>Flavobacteriia</taxon>
        <taxon>Flavobacteriales</taxon>
        <taxon>Flavobacteriaceae</taxon>
        <taxon>Mesonia</taxon>
    </lineage>
</organism>
<gene>
    <name evidence="1" type="ORF">KW502_05545</name>
</gene>
<comment type="caution">
    <text evidence="1">The sequence shown here is derived from an EMBL/GenBank/DDBJ whole genome shotgun (WGS) entry which is preliminary data.</text>
</comment>
<protein>
    <submittedName>
        <fullName evidence="1">Uncharacterized protein</fullName>
    </submittedName>
</protein>
<dbReference type="RefSeq" id="WP_219039537.1">
    <property type="nucleotide sequence ID" value="NZ_JAHWDF010000004.1"/>
</dbReference>
<dbReference type="Proteomes" id="UP000719267">
    <property type="component" value="Unassembled WGS sequence"/>
</dbReference>
<evidence type="ECO:0000313" key="2">
    <source>
        <dbReference type="Proteomes" id="UP000719267"/>
    </source>
</evidence>
<sequence length="91" mass="10684">MKKPTFVNTNEKAIEQCLIKIGKGRLEAACKLMEVDFPKRLANFKIEWKISRGFLSYSYSEHYGKKDYTQLLVLHHEELPTFGWSIEILSF</sequence>